<reference evidence="1 2" key="1">
    <citation type="submission" date="2020-03" db="EMBL/GenBank/DDBJ databases">
        <title>The Isolation and Genome Sequence of a Novel Cyanophage S-H34 from the Huanghai Sea, China.</title>
        <authorList>
            <person name="Jiang T."/>
        </authorList>
    </citation>
    <scope>NUCLEOTIDE SEQUENCE [LARGE SCALE GENOMIC DNA]</scope>
</reference>
<name>A0A6G8R654_9CAUD</name>
<dbReference type="KEGG" id="vg:77946766"/>
<accession>A0A6G8R654</accession>
<sequence length="71" mass="8474">MNDRNGTYQAMWFLKKDLKEEKMNLLEDMREISLNNTGGIMDELMKEVTDRIEEINQILLKVDTGFYKLEE</sequence>
<dbReference type="RefSeq" id="YP_010670556.1">
    <property type="nucleotide sequence ID" value="NC_070965.1"/>
</dbReference>
<organism evidence="1 2">
    <name type="scientific">Synechococcus phage S-H34</name>
    <dbReference type="NCBI Taxonomy" id="2718942"/>
    <lineage>
        <taxon>Viruses</taxon>
        <taxon>Duplodnaviria</taxon>
        <taxon>Heunggongvirae</taxon>
        <taxon>Uroviricota</taxon>
        <taxon>Caudoviricetes</taxon>
        <taxon>Pantevenvirales</taxon>
        <taxon>Kyanoviridae</taxon>
        <taxon>Makaravirus</taxon>
        <taxon>Makaravirus thirtyfour</taxon>
    </lineage>
</organism>
<dbReference type="GeneID" id="77946766"/>
<proteinExistence type="predicted"/>
<keyword evidence="2" id="KW-1185">Reference proteome</keyword>
<dbReference type="EMBL" id="MT162467">
    <property type="protein sequence ID" value="QIN96889.1"/>
    <property type="molecule type" value="Genomic_DNA"/>
</dbReference>
<evidence type="ECO:0000313" key="2">
    <source>
        <dbReference type="Proteomes" id="UP000501900"/>
    </source>
</evidence>
<protein>
    <submittedName>
        <fullName evidence="1">Uncharacterized protein</fullName>
    </submittedName>
</protein>
<dbReference type="Proteomes" id="UP000501900">
    <property type="component" value="Genome"/>
</dbReference>
<evidence type="ECO:0000313" key="1">
    <source>
        <dbReference type="EMBL" id="QIN96889.1"/>
    </source>
</evidence>